<dbReference type="PANTHER" id="PTHR34597">
    <property type="entry name" value="SLR1661 PROTEIN"/>
    <property type="match status" value="1"/>
</dbReference>
<dbReference type="InterPro" id="IPR005565">
    <property type="entry name" value="Hemolysn_activator_HlyB_C"/>
</dbReference>
<feature type="compositionally biased region" description="Pro residues" evidence="4">
    <location>
        <begin position="36"/>
        <end position="54"/>
    </location>
</feature>
<accession>A0A158GQH4</accession>
<feature type="chain" id="PRO_5011114479" evidence="5">
    <location>
        <begin position="29"/>
        <end position="582"/>
    </location>
</feature>
<keyword evidence="1" id="KW-0472">Membrane</keyword>
<protein>
    <submittedName>
        <fullName evidence="8">Surface antigen (D15)</fullName>
    </submittedName>
</protein>
<dbReference type="Gene3D" id="3.10.20.310">
    <property type="entry name" value="membrane protein fhac"/>
    <property type="match status" value="1"/>
</dbReference>
<evidence type="ECO:0000259" key="7">
    <source>
        <dbReference type="Pfam" id="PF08479"/>
    </source>
</evidence>
<comment type="caution">
    <text evidence="8">The sequence shown here is derived from an EMBL/GenBank/DDBJ whole genome shotgun (WGS) entry which is preliminary data.</text>
</comment>
<dbReference type="EMBL" id="FCNW02000008">
    <property type="protein sequence ID" value="SAL33680.1"/>
    <property type="molecule type" value="Genomic_DNA"/>
</dbReference>
<keyword evidence="2" id="KW-0812">Transmembrane</keyword>
<evidence type="ECO:0000256" key="5">
    <source>
        <dbReference type="SAM" id="SignalP"/>
    </source>
</evidence>
<dbReference type="AlphaFoldDB" id="A0A158GQH4"/>
<evidence type="ECO:0000256" key="3">
    <source>
        <dbReference type="ARBA" id="ARBA00023237"/>
    </source>
</evidence>
<evidence type="ECO:0000256" key="4">
    <source>
        <dbReference type="SAM" id="MobiDB-lite"/>
    </source>
</evidence>
<keyword evidence="3" id="KW-0998">Cell outer membrane</keyword>
<reference evidence="8" key="1">
    <citation type="submission" date="2016-01" db="EMBL/GenBank/DDBJ databases">
        <authorList>
            <person name="Peeters C."/>
        </authorList>
    </citation>
    <scope>NUCLEOTIDE SEQUENCE [LARGE SCALE GENOMIC DNA]</scope>
    <source>
        <strain evidence="8">LMG 22934</strain>
    </source>
</reference>
<feature type="signal peptide" evidence="5">
    <location>
        <begin position="1"/>
        <end position="28"/>
    </location>
</feature>
<evidence type="ECO:0000256" key="2">
    <source>
        <dbReference type="ARBA" id="ARBA00022692"/>
    </source>
</evidence>
<evidence type="ECO:0000256" key="1">
    <source>
        <dbReference type="ARBA" id="ARBA00022452"/>
    </source>
</evidence>
<dbReference type="Pfam" id="PF03865">
    <property type="entry name" value="ShlB"/>
    <property type="match status" value="1"/>
</dbReference>
<keyword evidence="5" id="KW-0732">Signal</keyword>
<dbReference type="RefSeq" id="WP_087667259.1">
    <property type="nucleotide sequence ID" value="NZ_FCNW02000008.1"/>
</dbReference>
<feature type="domain" description="Haemolysin activator HlyB C-terminal" evidence="6">
    <location>
        <begin position="217"/>
        <end position="544"/>
    </location>
</feature>
<dbReference type="GO" id="GO:0008320">
    <property type="term" value="F:protein transmembrane transporter activity"/>
    <property type="evidence" value="ECO:0007669"/>
    <property type="project" value="TreeGrafter"/>
</dbReference>
<organism evidence="8 9">
    <name type="scientific">Caballeronia humi</name>
    <dbReference type="NCBI Taxonomy" id="326474"/>
    <lineage>
        <taxon>Bacteria</taxon>
        <taxon>Pseudomonadati</taxon>
        <taxon>Pseudomonadota</taxon>
        <taxon>Betaproteobacteria</taxon>
        <taxon>Burkholderiales</taxon>
        <taxon>Burkholderiaceae</taxon>
        <taxon>Caballeronia</taxon>
    </lineage>
</organism>
<dbReference type="Pfam" id="PF08479">
    <property type="entry name" value="POTRA_2"/>
    <property type="match status" value="1"/>
</dbReference>
<dbReference type="STRING" id="326474.AWB65_02299"/>
<gene>
    <name evidence="8" type="ORF">AWB65_02299</name>
</gene>
<evidence type="ECO:0000259" key="6">
    <source>
        <dbReference type="Pfam" id="PF03865"/>
    </source>
</evidence>
<feature type="region of interest" description="Disordered" evidence="4">
    <location>
        <begin position="31"/>
        <end position="55"/>
    </location>
</feature>
<sequence length="582" mass="63374">MVASSRSLRLLCALVAPASMLVATASHAQSYRDVNPVPPPAPARPVAPPVPPEPVSDSQQVAIEALRGLIFEAPGASADERPKDGIVARDLPLLDEAFLAGFAADIGKPLTLGRLAEIRKSVVRRYRDAGLPLVDVYAPEQDVTDGVVRIVVANYRLGAVVPRGNRYFSSDLLMREMPLTKGAPIREADVSSGLALLNANPYRTVDVVYAPGTEENTTDVVLQTQDRFPLRVTAGYDNAGVPQLGRDRFFAGIDYGNLFGLDQQIAYQVTVSNDFFSGNPDIEGRENRPRFVAHAMSYSAPLPWLDRIELFGVYAQSTPRLPDSYGQTGISAQLSFRYDWRLAPLGTWQQQVQFGYDFKRSNNDLEFGGFQVFNSNTHIHQFVVNYEISRTDARGQGRANAMVVLSPGRLDGDNQDAAFDAARHGATPRYAYLQLSGQRDVTFGPGFSVSARGTFQWTPDTLLPSEELGLGGDSSVRGYEPYVVQGDRGWNVQTELRVPAWIFGSSGIGLQPFVFVDAGHVWSRIDQPAEPTNGSLVSVGAGFRFQAGRYVNVRGTYGFPLRAPVPNGSKAPLGMIFVVLGS</sequence>
<feature type="domain" description="Polypeptide-transport-associated ShlB-type" evidence="7">
    <location>
        <begin position="106"/>
        <end position="152"/>
    </location>
</feature>
<evidence type="ECO:0000313" key="9">
    <source>
        <dbReference type="Proteomes" id="UP000054977"/>
    </source>
</evidence>
<dbReference type="Gene3D" id="2.40.160.50">
    <property type="entry name" value="membrane protein fhac: a member of the omp85/tpsb transporter family"/>
    <property type="match status" value="1"/>
</dbReference>
<dbReference type="InterPro" id="IPR051544">
    <property type="entry name" value="TPS_OM_transporter"/>
</dbReference>
<name>A0A158GQH4_9BURK</name>
<dbReference type="OrthoDB" id="9763372at2"/>
<evidence type="ECO:0000313" key="8">
    <source>
        <dbReference type="EMBL" id="SAL33680.1"/>
    </source>
</evidence>
<keyword evidence="1" id="KW-1134">Transmembrane beta strand</keyword>
<keyword evidence="9" id="KW-1185">Reference proteome</keyword>
<dbReference type="GO" id="GO:0046819">
    <property type="term" value="P:protein secretion by the type V secretion system"/>
    <property type="evidence" value="ECO:0007669"/>
    <property type="project" value="TreeGrafter"/>
</dbReference>
<dbReference type="Proteomes" id="UP000054977">
    <property type="component" value="Unassembled WGS sequence"/>
</dbReference>
<dbReference type="InterPro" id="IPR013686">
    <property type="entry name" value="Polypept-transport_assoc_ShlB"/>
</dbReference>
<dbReference type="GO" id="GO:0098046">
    <property type="term" value="C:type V protein secretion system complex"/>
    <property type="evidence" value="ECO:0007669"/>
    <property type="project" value="TreeGrafter"/>
</dbReference>
<proteinExistence type="predicted"/>
<dbReference type="PANTHER" id="PTHR34597:SF3">
    <property type="entry name" value="OUTER MEMBRANE TRANSPORTER CDIB"/>
    <property type="match status" value="1"/>
</dbReference>